<sequence length="261" mass="30326">MNITNKLEDNIIKEKLLESIVSEVYHYINNISCNNINFSLHVKKMDILANHIKIINNTIEQELKLHIMNRSINSKNTENQIIDNTYKYSLFNTLANFQNSLTSIKKITVYLTIVIILFTVVVFLLIKNKNIESTRVETINHPNLIKTIEPKNNEVFVSELLTPEENLIVNIQDKIDNLIAGYYETLINKVEIDYSKNSLILFVNTEWYDLPVKEQDSWAGEIFVHVQKLNFSKLIIKNLDNIVIARSPVVGKQVVIFERHL</sequence>
<proteinExistence type="predicted"/>
<keyword evidence="1" id="KW-1133">Transmembrane helix</keyword>
<protein>
    <submittedName>
        <fullName evidence="2">Uncharacterized protein</fullName>
    </submittedName>
</protein>
<organism evidence="2 3">
    <name type="scientific">cyanobacterium endosymbiont of Braarudosphaera bigelowii</name>
    <dbReference type="NCBI Taxonomy" id="1285375"/>
    <lineage>
        <taxon>Bacteria</taxon>
        <taxon>Bacillati</taxon>
        <taxon>Cyanobacteriota</taxon>
        <taxon>Cyanophyceae</taxon>
        <taxon>Oscillatoriophycideae</taxon>
        <taxon>Chroococcales</taxon>
        <taxon>Aphanothecaceae</taxon>
        <taxon>Candidatus Atelocyanobacterium</taxon>
        <taxon>Candidatus Atelocyanobacterium thalassae</taxon>
    </lineage>
</organism>
<evidence type="ECO:0000256" key="1">
    <source>
        <dbReference type="SAM" id="Phobius"/>
    </source>
</evidence>
<keyword evidence="1" id="KW-0812">Transmembrane</keyword>
<reference evidence="2 3" key="1">
    <citation type="submission" date="2021-08" db="EMBL/GenBank/DDBJ databases">
        <title>Endosymbiont genome of Braarudosphaera bigelowii.</title>
        <authorList>
            <person name="Suzuki S."/>
            <person name="Ishida K."/>
        </authorList>
    </citation>
    <scope>NUCLEOTIDE SEQUENCE [LARGE SCALE GENOMIC DNA]</scope>
    <source>
        <strain evidence="2">CPSB-1</strain>
    </source>
</reference>
<dbReference type="Proteomes" id="UP001319803">
    <property type="component" value="Chromosome"/>
</dbReference>
<evidence type="ECO:0000313" key="3">
    <source>
        <dbReference type="Proteomes" id="UP001319803"/>
    </source>
</evidence>
<accession>A0ABM7U3J4</accession>
<evidence type="ECO:0000313" key="2">
    <source>
        <dbReference type="EMBL" id="BDA39272.1"/>
    </source>
</evidence>
<feature type="transmembrane region" description="Helical" evidence="1">
    <location>
        <begin position="107"/>
        <end position="126"/>
    </location>
</feature>
<dbReference type="RefSeq" id="WP_229637359.1">
    <property type="nucleotide sequence ID" value="NZ_AP024987.1"/>
</dbReference>
<keyword evidence="1" id="KW-0472">Membrane</keyword>
<gene>
    <name evidence="2" type="ORF">CPARK_000011100</name>
</gene>
<dbReference type="EMBL" id="AP024987">
    <property type="protein sequence ID" value="BDA39272.1"/>
    <property type="molecule type" value="Genomic_DNA"/>
</dbReference>
<keyword evidence="3" id="KW-1185">Reference proteome</keyword>
<name>A0ABM7U3J4_9CHRO</name>